<gene>
    <name evidence="7" type="ORF">HRQ87_12490</name>
</gene>
<sequence length="280" mass="30481">MLRLFRHSPTSLWRVLRGVWDDIDEKNLSLISAGVAFFGILAVFPGIAAVIAILGIWADPTVVNVQMELLRGWIPADAFRLLNNQVTTLISARTETLSWATTVSILIAFWSARTGVSALIRGMNSIYAVPNRPTARHYASALILTGALIGVAVVALATVVVAPIVLAFLPPGAWIAQTLDGLRWVVAISVVLAGLGIVYRYGPNHRQFRMPWVTPGAFLVVIMWAGASYGFSEYLANFGRYNQIYGSLGAVIALLMWLYISAFLILLGAALNVRLAQFEP</sequence>
<keyword evidence="2" id="KW-1003">Cell membrane</keyword>
<evidence type="ECO:0000256" key="4">
    <source>
        <dbReference type="ARBA" id="ARBA00022989"/>
    </source>
</evidence>
<dbReference type="RefSeq" id="WP_174138775.1">
    <property type="nucleotide sequence ID" value="NZ_JABUFE010000007.1"/>
</dbReference>
<evidence type="ECO:0000313" key="7">
    <source>
        <dbReference type="EMBL" id="NSX55623.1"/>
    </source>
</evidence>
<dbReference type="Pfam" id="PF03631">
    <property type="entry name" value="Virul_fac_BrkB"/>
    <property type="match status" value="1"/>
</dbReference>
<dbReference type="Proteomes" id="UP000777935">
    <property type="component" value="Unassembled WGS sequence"/>
</dbReference>
<feature type="transmembrane region" description="Helical" evidence="6">
    <location>
        <begin position="35"/>
        <end position="58"/>
    </location>
</feature>
<feature type="transmembrane region" description="Helical" evidence="6">
    <location>
        <begin position="244"/>
        <end position="271"/>
    </location>
</feature>
<accession>A0ABX2IRV0</accession>
<feature type="transmembrane region" description="Helical" evidence="6">
    <location>
        <begin position="181"/>
        <end position="201"/>
    </location>
</feature>
<evidence type="ECO:0000256" key="5">
    <source>
        <dbReference type="ARBA" id="ARBA00023136"/>
    </source>
</evidence>
<dbReference type="PANTHER" id="PTHR30213">
    <property type="entry name" value="INNER MEMBRANE PROTEIN YHJD"/>
    <property type="match status" value="1"/>
</dbReference>
<comment type="subcellular location">
    <subcellularLocation>
        <location evidence="1">Cell membrane</location>
        <topology evidence="1">Multi-pass membrane protein</topology>
    </subcellularLocation>
</comment>
<comment type="caution">
    <text evidence="7">The sequence shown here is derived from an EMBL/GenBank/DDBJ whole genome shotgun (WGS) entry which is preliminary data.</text>
</comment>
<organism evidence="7 8">
    <name type="scientific">Parasulfitobacter algicola</name>
    <dbReference type="NCBI Taxonomy" id="2614809"/>
    <lineage>
        <taxon>Bacteria</taxon>
        <taxon>Pseudomonadati</taxon>
        <taxon>Pseudomonadota</taxon>
        <taxon>Alphaproteobacteria</taxon>
        <taxon>Rhodobacterales</taxon>
        <taxon>Roseobacteraceae</taxon>
        <taxon>Parasulfitobacter</taxon>
    </lineage>
</organism>
<evidence type="ECO:0000256" key="2">
    <source>
        <dbReference type="ARBA" id="ARBA00022475"/>
    </source>
</evidence>
<protein>
    <submittedName>
        <fullName evidence="7">YihY/virulence factor BrkB family protein</fullName>
    </submittedName>
</protein>
<keyword evidence="4 6" id="KW-1133">Transmembrane helix</keyword>
<feature type="transmembrane region" description="Helical" evidence="6">
    <location>
        <begin position="141"/>
        <end position="169"/>
    </location>
</feature>
<evidence type="ECO:0000256" key="1">
    <source>
        <dbReference type="ARBA" id="ARBA00004651"/>
    </source>
</evidence>
<name>A0ABX2IRV0_9RHOB</name>
<reference evidence="7 8" key="1">
    <citation type="submission" date="2020-06" db="EMBL/GenBank/DDBJ databases">
        <title>Sulfitobacter algicola sp. nov., isolated from green algae.</title>
        <authorList>
            <person name="Wang C."/>
        </authorList>
    </citation>
    <scope>NUCLEOTIDE SEQUENCE [LARGE SCALE GENOMIC DNA]</scope>
    <source>
        <strain evidence="7 8">1151</strain>
    </source>
</reference>
<feature type="transmembrane region" description="Helical" evidence="6">
    <location>
        <begin position="97"/>
        <end position="120"/>
    </location>
</feature>
<evidence type="ECO:0000256" key="3">
    <source>
        <dbReference type="ARBA" id="ARBA00022692"/>
    </source>
</evidence>
<evidence type="ECO:0000313" key="8">
    <source>
        <dbReference type="Proteomes" id="UP000777935"/>
    </source>
</evidence>
<dbReference type="NCBIfam" id="TIGR00765">
    <property type="entry name" value="yihY_not_rbn"/>
    <property type="match status" value="1"/>
</dbReference>
<feature type="transmembrane region" description="Helical" evidence="6">
    <location>
        <begin position="213"/>
        <end position="232"/>
    </location>
</feature>
<dbReference type="InterPro" id="IPR017039">
    <property type="entry name" value="Virul_fac_BrkB"/>
</dbReference>
<keyword evidence="8" id="KW-1185">Reference proteome</keyword>
<evidence type="ECO:0000256" key="6">
    <source>
        <dbReference type="SAM" id="Phobius"/>
    </source>
</evidence>
<dbReference type="PIRSF" id="PIRSF035875">
    <property type="entry name" value="RNase_BN"/>
    <property type="match status" value="1"/>
</dbReference>
<keyword evidence="5 6" id="KW-0472">Membrane</keyword>
<dbReference type="PANTHER" id="PTHR30213:SF0">
    <property type="entry name" value="UPF0761 MEMBRANE PROTEIN YIHY"/>
    <property type="match status" value="1"/>
</dbReference>
<dbReference type="EMBL" id="JABUFE010000007">
    <property type="protein sequence ID" value="NSX55623.1"/>
    <property type="molecule type" value="Genomic_DNA"/>
</dbReference>
<proteinExistence type="predicted"/>
<keyword evidence="3 6" id="KW-0812">Transmembrane</keyword>